<accession>A0ABV0TNW8</accession>
<evidence type="ECO:0000313" key="1">
    <source>
        <dbReference type="EMBL" id="MEQ2233937.1"/>
    </source>
</evidence>
<reference evidence="1 2" key="1">
    <citation type="submission" date="2021-06" db="EMBL/GenBank/DDBJ databases">
        <authorList>
            <person name="Palmer J.M."/>
        </authorList>
    </citation>
    <scope>NUCLEOTIDE SEQUENCE [LARGE SCALE GENOMIC DNA]</scope>
    <source>
        <strain evidence="2">if_2019</strain>
        <tissue evidence="1">Muscle</tissue>
    </source>
</reference>
<proteinExistence type="predicted"/>
<comment type="caution">
    <text evidence="1">The sequence shown here is derived from an EMBL/GenBank/DDBJ whole genome shotgun (WGS) entry which is preliminary data.</text>
</comment>
<organism evidence="1 2">
    <name type="scientific">Ilyodon furcidens</name>
    <name type="common">goldbreast splitfin</name>
    <dbReference type="NCBI Taxonomy" id="33524"/>
    <lineage>
        <taxon>Eukaryota</taxon>
        <taxon>Metazoa</taxon>
        <taxon>Chordata</taxon>
        <taxon>Craniata</taxon>
        <taxon>Vertebrata</taxon>
        <taxon>Euteleostomi</taxon>
        <taxon>Actinopterygii</taxon>
        <taxon>Neopterygii</taxon>
        <taxon>Teleostei</taxon>
        <taxon>Neoteleostei</taxon>
        <taxon>Acanthomorphata</taxon>
        <taxon>Ovalentaria</taxon>
        <taxon>Atherinomorphae</taxon>
        <taxon>Cyprinodontiformes</taxon>
        <taxon>Goodeidae</taxon>
        <taxon>Ilyodon</taxon>
    </lineage>
</organism>
<dbReference type="EMBL" id="JAHRIQ010038206">
    <property type="protein sequence ID" value="MEQ2233937.1"/>
    <property type="molecule type" value="Genomic_DNA"/>
</dbReference>
<protein>
    <submittedName>
        <fullName evidence="1">Uncharacterized protein</fullName>
    </submittedName>
</protein>
<keyword evidence="2" id="KW-1185">Reference proteome</keyword>
<evidence type="ECO:0000313" key="2">
    <source>
        <dbReference type="Proteomes" id="UP001482620"/>
    </source>
</evidence>
<name>A0ABV0TNW8_9TELE</name>
<gene>
    <name evidence="1" type="ORF">ILYODFUR_026839</name>
</gene>
<sequence length="115" mass="13463">MLDCYCMSEKSYKLIMKRQNLTLPNTEHKEWYSAIKYVILNLLCFKKVVQQNSAFYINSEQWNNINSSTGLCNPKHMCSSCKSGKFTVHAECWCSHQWTNLLYNKFVQSSTSNDN</sequence>
<dbReference type="Proteomes" id="UP001482620">
    <property type="component" value="Unassembled WGS sequence"/>
</dbReference>